<dbReference type="SUPFAM" id="SSF53756">
    <property type="entry name" value="UDP-Glycosyltransferase/glycogen phosphorylase"/>
    <property type="match status" value="1"/>
</dbReference>
<feature type="domain" description="Glycosyl transferase family 1" evidence="3">
    <location>
        <begin position="184"/>
        <end position="314"/>
    </location>
</feature>
<gene>
    <name evidence="5" type="ORF">OB936_10845</name>
</gene>
<dbReference type="Pfam" id="PF00534">
    <property type="entry name" value="Glycos_transf_1"/>
    <property type="match status" value="1"/>
</dbReference>
<dbReference type="GO" id="GO:0016757">
    <property type="term" value="F:glycosyltransferase activity"/>
    <property type="evidence" value="ECO:0007669"/>
    <property type="project" value="UniProtKB-KW"/>
</dbReference>
<organism evidence="5 6">
    <name type="scientific">Bifidobacterium catenulatum subsp. kashiwanohense</name>
    <dbReference type="NCBI Taxonomy" id="630129"/>
    <lineage>
        <taxon>Bacteria</taxon>
        <taxon>Bacillati</taxon>
        <taxon>Actinomycetota</taxon>
        <taxon>Actinomycetes</taxon>
        <taxon>Bifidobacteriales</taxon>
        <taxon>Bifidobacteriaceae</taxon>
        <taxon>Bifidobacterium</taxon>
    </lineage>
</organism>
<dbReference type="PANTHER" id="PTHR45947:SF3">
    <property type="entry name" value="SULFOQUINOVOSYL TRANSFERASE SQD2"/>
    <property type="match status" value="1"/>
</dbReference>
<accession>A0AAJ1UPP9</accession>
<reference evidence="5" key="2">
    <citation type="submission" date="2023-04" db="EMBL/GenBank/DDBJ databases">
        <authorList>
            <person name="Orihara K."/>
        </authorList>
    </citation>
    <scope>NUCLEOTIDE SEQUENCE</scope>
    <source>
        <strain evidence="5">YIT 13057</strain>
    </source>
</reference>
<feature type="domain" description="Glycosyltransferase subfamily 4-like N-terminal" evidence="4">
    <location>
        <begin position="15"/>
        <end position="175"/>
    </location>
</feature>
<proteinExistence type="predicted"/>
<keyword evidence="1" id="KW-0328">Glycosyltransferase</keyword>
<dbReference type="CDD" id="cd03812">
    <property type="entry name" value="GT4_CapH-like"/>
    <property type="match status" value="1"/>
</dbReference>
<comment type="caution">
    <text evidence="5">The sequence shown here is derived from an EMBL/GenBank/DDBJ whole genome shotgun (WGS) entry which is preliminary data.</text>
</comment>
<dbReference type="Gene3D" id="3.40.50.2000">
    <property type="entry name" value="Glycogen Phosphorylase B"/>
    <property type="match status" value="2"/>
</dbReference>
<protein>
    <submittedName>
        <fullName evidence="5">Glycosyltransferase family 1 protein</fullName>
    </submittedName>
</protein>
<name>A0AAJ1UPP9_9BIFI</name>
<dbReference type="Pfam" id="PF13439">
    <property type="entry name" value="Glyco_transf_4"/>
    <property type="match status" value="1"/>
</dbReference>
<evidence type="ECO:0000259" key="3">
    <source>
        <dbReference type="Pfam" id="PF00534"/>
    </source>
</evidence>
<evidence type="ECO:0000313" key="5">
    <source>
        <dbReference type="EMBL" id="MDH7900674.1"/>
    </source>
</evidence>
<dbReference type="InterPro" id="IPR001296">
    <property type="entry name" value="Glyco_trans_1"/>
</dbReference>
<evidence type="ECO:0000313" key="6">
    <source>
        <dbReference type="Proteomes" id="UP001157379"/>
    </source>
</evidence>
<dbReference type="PANTHER" id="PTHR45947">
    <property type="entry name" value="SULFOQUINOVOSYL TRANSFERASE SQD2"/>
    <property type="match status" value="1"/>
</dbReference>
<dbReference type="AlphaFoldDB" id="A0AAJ1UPP9"/>
<dbReference type="InterPro" id="IPR028098">
    <property type="entry name" value="Glyco_trans_4-like_N"/>
</dbReference>
<dbReference type="RefSeq" id="WP_281098248.1">
    <property type="nucleotide sequence ID" value="NZ_JAOPLX010000019.1"/>
</dbReference>
<dbReference type="Proteomes" id="UP001157379">
    <property type="component" value="Unassembled WGS sequence"/>
</dbReference>
<reference evidence="5" key="1">
    <citation type="journal article" date="2023" name="Gut Microbes">
        <title>Characterization of Bifidobacterium kashiwanohense that utilizes both milk- and plant-derived oligosaccharides.</title>
        <authorList>
            <person name="Orihara K."/>
            <person name="Yahagi K."/>
            <person name="Saito Y."/>
            <person name="Watanabe Y."/>
            <person name="Sasai T."/>
            <person name="Hara T."/>
            <person name="Tsukuda N."/>
            <person name="Oki K."/>
            <person name="Fujimoto J."/>
            <person name="Matsuki T."/>
        </authorList>
    </citation>
    <scope>NUCLEOTIDE SEQUENCE</scope>
    <source>
        <strain evidence="5">YIT 13057</strain>
    </source>
</reference>
<dbReference type="InterPro" id="IPR050194">
    <property type="entry name" value="Glycosyltransferase_grp1"/>
</dbReference>
<keyword evidence="2" id="KW-0808">Transferase</keyword>
<dbReference type="EMBL" id="JAOPMD010000036">
    <property type="protein sequence ID" value="MDH7900674.1"/>
    <property type="molecule type" value="Genomic_DNA"/>
</dbReference>
<dbReference type="GO" id="GO:1901137">
    <property type="term" value="P:carbohydrate derivative biosynthetic process"/>
    <property type="evidence" value="ECO:0007669"/>
    <property type="project" value="UniProtKB-ARBA"/>
</dbReference>
<evidence type="ECO:0000256" key="1">
    <source>
        <dbReference type="ARBA" id="ARBA00022676"/>
    </source>
</evidence>
<evidence type="ECO:0000256" key="2">
    <source>
        <dbReference type="ARBA" id="ARBA00022679"/>
    </source>
</evidence>
<evidence type="ECO:0000259" key="4">
    <source>
        <dbReference type="Pfam" id="PF13439"/>
    </source>
</evidence>
<sequence length="367" mass="40943">MPIRVAQVVGRMMGGGVEATVMNHYRHIDRSQVQFDFIVQTDSTVVPKDEIESLGGRVFYVPPYSNPVKYVNACRKLFQQIHPRIVHSHMNAVSVFTLMAAKQAGVPVRIAHSHSTSNPNEKAKTLVKNVLRPFSKVYPTRLAACSEYAARWLFGDQVVDAKQVHIIHNAIDIDRFTFNPQSRAIKRDELGVGDSQLLIGQVGRICFQKNQTFTIKVFSELLKNNPSAVLAIVGDGDDSELRKEIHDLRIERNVKLLGIRDDVADYYSAFDILAFPSTYEGLGMASIEAQAADLPIVCSDEVPKEADLIPSLVRRISLDAGFESWVSAFDVHESDASGRISHAQEMAKRGYAIHLSAAELAHWYEKL</sequence>